<comment type="subcellular location">
    <subcellularLocation>
        <location evidence="1 9">Cell membrane</location>
        <topology evidence="1 9">Multi-pass membrane protein</topology>
    </subcellularLocation>
</comment>
<gene>
    <name evidence="11" type="ORF">CEV33_2709</name>
</gene>
<comment type="similarity">
    <text evidence="7">Belongs to the drug/metabolite transporter (DMT) superfamily. Small multidrug resistance (SMR) (TC 2.A.7.1) family. Gdx/SugE subfamily.</text>
</comment>
<dbReference type="FunFam" id="1.10.3730.20:FF:000001">
    <property type="entry name" value="Quaternary ammonium compound resistance transporter SugE"/>
    <property type="match status" value="1"/>
</dbReference>
<dbReference type="GO" id="GO:0005886">
    <property type="term" value="C:plasma membrane"/>
    <property type="evidence" value="ECO:0007669"/>
    <property type="project" value="UniProtKB-SubCell"/>
</dbReference>
<dbReference type="OrthoDB" id="9808638at2"/>
<dbReference type="RefSeq" id="WP_094541875.1">
    <property type="nucleotide sequence ID" value="NZ_JBHEER010000001.1"/>
</dbReference>
<protein>
    <recommendedName>
        <fullName evidence="8">Guanidinium exporter</fullName>
    </recommendedName>
</protein>
<organism evidence="11 12">
    <name type="scientific">Brucella grignonensis</name>
    <dbReference type="NCBI Taxonomy" id="94627"/>
    <lineage>
        <taxon>Bacteria</taxon>
        <taxon>Pseudomonadati</taxon>
        <taxon>Pseudomonadota</taxon>
        <taxon>Alphaproteobacteria</taxon>
        <taxon>Hyphomicrobiales</taxon>
        <taxon>Brucellaceae</taxon>
        <taxon>Brucella/Ochrobactrum group</taxon>
        <taxon>Brucella</taxon>
    </lineage>
</organism>
<dbReference type="Gene3D" id="1.10.3730.20">
    <property type="match status" value="1"/>
</dbReference>
<evidence type="ECO:0000256" key="3">
    <source>
        <dbReference type="ARBA" id="ARBA00022475"/>
    </source>
</evidence>
<dbReference type="GO" id="GO:0022857">
    <property type="term" value="F:transmembrane transporter activity"/>
    <property type="evidence" value="ECO:0007669"/>
    <property type="project" value="InterPro"/>
</dbReference>
<evidence type="ECO:0000256" key="4">
    <source>
        <dbReference type="ARBA" id="ARBA00022692"/>
    </source>
</evidence>
<comment type="caution">
    <text evidence="11">The sequence shown here is derived from an EMBL/GenBank/DDBJ whole genome shotgun (WGS) entry which is preliminary data.</text>
</comment>
<evidence type="ECO:0000256" key="5">
    <source>
        <dbReference type="ARBA" id="ARBA00022989"/>
    </source>
</evidence>
<keyword evidence="6 10" id="KW-0472">Membrane</keyword>
<dbReference type="Pfam" id="PF00893">
    <property type="entry name" value="Multi_Drug_Res"/>
    <property type="match status" value="1"/>
</dbReference>
<evidence type="ECO:0000256" key="10">
    <source>
        <dbReference type="SAM" id="Phobius"/>
    </source>
</evidence>
<evidence type="ECO:0000256" key="8">
    <source>
        <dbReference type="ARBA" id="ARBA00039168"/>
    </source>
</evidence>
<dbReference type="PANTHER" id="PTHR30561:SF0">
    <property type="entry name" value="GUANIDINIUM EXPORTER"/>
    <property type="match status" value="1"/>
</dbReference>
<dbReference type="InterPro" id="IPR045324">
    <property type="entry name" value="Small_multidrug_res"/>
</dbReference>
<evidence type="ECO:0000256" key="1">
    <source>
        <dbReference type="ARBA" id="ARBA00004651"/>
    </source>
</evidence>
<keyword evidence="5 10" id="KW-1133">Transmembrane helix</keyword>
<proteinExistence type="inferred from homology"/>
<dbReference type="AlphaFoldDB" id="A0A256F2C2"/>
<evidence type="ECO:0000256" key="2">
    <source>
        <dbReference type="ARBA" id="ARBA00022448"/>
    </source>
</evidence>
<sequence>MAWIYLALAGGLEVVWAYFMKKSEGFSLLTPSVITIVTMIGSFALLSIAMRTLPLGTAYAIWTGIGAVGAFIVGIFILGEAATFFRVASVTLILAGIIGLKLSST</sequence>
<evidence type="ECO:0000313" key="11">
    <source>
        <dbReference type="EMBL" id="OYR08987.1"/>
    </source>
</evidence>
<feature type="transmembrane region" description="Helical" evidence="10">
    <location>
        <begin position="58"/>
        <end position="78"/>
    </location>
</feature>
<dbReference type="InterPro" id="IPR037185">
    <property type="entry name" value="EmrE-like"/>
</dbReference>
<dbReference type="PANTHER" id="PTHR30561">
    <property type="entry name" value="SMR FAMILY PROTON-DEPENDENT DRUG EFFLUX TRANSPORTER SUGE"/>
    <property type="match status" value="1"/>
</dbReference>
<name>A0A256F2C2_9HYPH</name>
<reference evidence="11 12" key="1">
    <citation type="submission" date="2017-07" db="EMBL/GenBank/DDBJ databases">
        <title>Phylogenetic study on the rhizospheric bacterium Ochrobactrum sp. A44.</title>
        <authorList>
            <person name="Krzyzanowska D.M."/>
            <person name="Ossowicki A."/>
            <person name="Rajewska M."/>
            <person name="Maciag T."/>
            <person name="Kaczynski Z."/>
            <person name="Czerwicka M."/>
            <person name="Jafra S."/>
        </authorList>
    </citation>
    <scope>NUCLEOTIDE SEQUENCE [LARGE SCALE GENOMIC DNA]</scope>
    <source>
        <strain evidence="11 12">OgA9a</strain>
    </source>
</reference>
<keyword evidence="4 9" id="KW-0812">Transmembrane</keyword>
<evidence type="ECO:0000256" key="6">
    <source>
        <dbReference type="ARBA" id="ARBA00023136"/>
    </source>
</evidence>
<accession>A0A256F2C2</accession>
<evidence type="ECO:0000313" key="12">
    <source>
        <dbReference type="Proteomes" id="UP000216478"/>
    </source>
</evidence>
<dbReference type="GO" id="GO:1990961">
    <property type="term" value="P:xenobiotic detoxification by transmembrane export across the plasma membrane"/>
    <property type="evidence" value="ECO:0007669"/>
    <property type="project" value="UniProtKB-ARBA"/>
</dbReference>
<keyword evidence="2" id="KW-0813">Transport</keyword>
<evidence type="ECO:0000256" key="9">
    <source>
        <dbReference type="RuleBase" id="RU003942"/>
    </source>
</evidence>
<dbReference type="NCBIfam" id="NF008512">
    <property type="entry name" value="PRK11431.1"/>
    <property type="match status" value="1"/>
</dbReference>
<feature type="transmembrane region" description="Helical" evidence="10">
    <location>
        <begin position="84"/>
        <end position="102"/>
    </location>
</feature>
<dbReference type="SUPFAM" id="SSF103481">
    <property type="entry name" value="Multidrug resistance efflux transporter EmrE"/>
    <property type="match status" value="1"/>
</dbReference>
<dbReference type="Proteomes" id="UP000216478">
    <property type="component" value="Unassembled WGS sequence"/>
</dbReference>
<keyword evidence="3" id="KW-1003">Cell membrane</keyword>
<evidence type="ECO:0000256" key="7">
    <source>
        <dbReference type="ARBA" id="ARBA00038151"/>
    </source>
</evidence>
<dbReference type="InterPro" id="IPR000390">
    <property type="entry name" value="Small_drug/metabolite_transptr"/>
</dbReference>
<keyword evidence="12" id="KW-1185">Reference proteome</keyword>
<feature type="transmembrane region" description="Helical" evidence="10">
    <location>
        <begin position="27"/>
        <end position="46"/>
    </location>
</feature>
<dbReference type="EMBL" id="NNRL01000164">
    <property type="protein sequence ID" value="OYR08987.1"/>
    <property type="molecule type" value="Genomic_DNA"/>
</dbReference>